<dbReference type="AlphaFoldDB" id="A0A834WT72"/>
<sequence>MKCQVFVTHLLIRAPARQEPHRNHPMPRASPSSACGAHELPCGVKCLSLTSYWGLFPSKSLGTLAFQEPAVISLWRA</sequence>
<accession>A0A834WT72</accession>
<organism evidence="1 2">
    <name type="scientific">Senna tora</name>
    <dbReference type="NCBI Taxonomy" id="362788"/>
    <lineage>
        <taxon>Eukaryota</taxon>
        <taxon>Viridiplantae</taxon>
        <taxon>Streptophyta</taxon>
        <taxon>Embryophyta</taxon>
        <taxon>Tracheophyta</taxon>
        <taxon>Spermatophyta</taxon>
        <taxon>Magnoliopsida</taxon>
        <taxon>eudicotyledons</taxon>
        <taxon>Gunneridae</taxon>
        <taxon>Pentapetalae</taxon>
        <taxon>rosids</taxon>
        <taxon>fabids</taxon>
        <taxon>Fabales</taxon>
        <taxon>Fabaceae</taxon>
        <taxon>Caesalpinioideae</taxon>
        <taxon>Cassia clade</taxon>
        <taxon>Senna</taxon>
    </lineage>
</organism>
<keyword evidence="2" id="KW-1185">Reference proteome</keyword>
<protein>
    <submittedName>
        <fullName evidence="1">Uncharacterized protein</fullName>
    </submittedName>
</protein>
<dbReference type="EMBL" id="JAAIUW010000005">
    <property type="protein sequence ID" value="KAF7831940.1"/>
    <property type="molecule type" value="Genomic_DNA"/>
</dbReference>
<proteinExistence type="predicted"/>
<dbReference type="Proteomes" id="UP000634136">
    <property type="component" value="Unassembled WGS sequence"/>
</dbReference>
<evidence type="ECO:0000313" key="2">
    <source>
        <dbReference type="Proteomes" id="UP000634136"/>
    </source>
</evidence>
<name>A0A834WT72_9FABA</name>
<comment type="caution">
    <text evidence="1">The sequence shown here is derived from an EMBL/GenBank/DDBJ whole genome shotgun (WGS) entry which is preliminary data.</text>
</comment>
<gene>
    <name evidence="1" type="ORF">G2W53_014273</name>
</gene>
<reference evidence="1" key="1">
    <citation type="submission" date="2020-09" db="EMBL/GenBank/DDBJ databases">
        <title>Genome-Enabled Discovery of Anthraquinone Biosynthesis in Senna tora.</title>
        <authorList>
            <person name="Kang S.-H."/>
            <person name="Pandey R.P."/>
            <person name="Lee C.-M."/>
            <person name="Sim J.-S."/>
            <person name="Jeong J.-T."/>
            <person name="Choi B.-S."/>
            <person name="Jung M."/>
            <person name="Ginzburg D."/>
            <person name="Zhao K."/>
            <person name="Won S.Y."/>
            <person name="Oh T.-J."/>
            <person name="Yu Y."/>
            <person name="Kim N.-H."/>
            <person name="Lee O.R."/>
            <person name="Lee T.-H."/>
            <person name="Bashyal P."/>
            <person name="Kim T.-S."/>
            <person name="Lee W.-H."/>
            <person name="Kawkins C."/>
            <person name="Kim C.-K."/>
            <person name="Kim J.S."/>
            <person name="Ahn B.O."/>
            <person name="Rhee S.Y."/>
            <person name="Sohng J.K."/>
        </authorList>
    </citation>
    <scope>NUCLEOTIDE SEQUENCE</scope>
    <source>
        <tissue evidence="1">Leaf</tissue>
    </source>
</reference>
<evidence type="ECO:0000313" key="1">
    <source>
        <dbReference type="EMBL" id="KAF7831940.1"/>
    </source>
</evidence>